<feature type="domain" description="Dynein heavy chain ATP-binding dynein motor region" evidence="3">
    <location>
        <begin position="96"/>
        <end position="177"/>
    </location>
</feature>
<comment type="caution">
    <text evidence="4">The sequence shown here is derived from an EMBL/GenBank/DDBJ whole genome shotgun (WGS) entry which is preliminary data.</text>
</comment>
<dbReference type="InterPro" id="IPR024743">
    <property type="entry name" value="Dynein_HC_stalk"/>
</dbReference>
<dbReference type="GO" id="GO:0030286">
    <property type="term" value="C:dynein complex"/>
    <property type="evidence" value="ECO:0007669"/>
    <property type="project" value="InterPro"/>
</dbReference>
<dbReference type="InterPro" id="IPR035706">
    <property type="entry name" value="AAA_9"/>
</dbReference>
<evidence type="ECO:0000256" key="1">
    <source>
        <dbReference type="SAM" id="Phobius"/>
    </source>
</evidence>
<dbReference type="GO" id="GO:0006412">
    <property type="term" value="P:translation"/>
    <property type="evidence" value="ECO:0007669"/>
    <property type="project" value="InterPro"/>
</dbReference>
<evidence type="ECO:0000259" key="3">
    <source>
        <dbReference type="Pfam" id="PF12781"/>
    </source>
</evidence>
<dbReference type="Proteomes" id="UP000314294">
    <property type="component" value="Unassembled WGS sequence"/>
</dbReference>
<dbReference type="PANTHER" id="PTHR22878">
    <property type="entry name" value="DYNEIN HEAVY CHAIN 6, AXONEMAL-LIKE-RELATED"/>
    <property type="match status" value="1"/>
</dbReference>
<proteinExistence type="predicted"/>
<sequence length="182" mass="20620">MALTQVRLTRAGKLTSALGDEQVRWEESVALFEQEIVNVVGNVFIAAACVAYYGAFTAHYRQLLIDQWITQCQKLNIPISASFSLINILGDAFVIRQWNTEGLPRDAVSTENGILVTEGRRWPLMIDPQDQANRWIRSKEAKHGLKVIKLTDPNFLRTLENAIRMGTPVLLEEVGTHREQHH</sequence>
<dbReference type="Gene3D" id="1.20.920.20">
    <property type="match status" value="1"/>
</dbReference>
<dbReference type="PROSITE" id="PS00732">
    <property type="entry name" value="RIBOSOMAL_S16"/>
    <property type="match status" value="1"/>
</dbReference>
<dbReference type="InterPro" id="IPR027417">
    <property type="entry name" value="P-loop_NTPase"/>
</dbReference>
<feature type="domain" description="Dynein heavy chain coiled coil stalk" evidence="2">
    <location>
        <begin position="4"/>
        <end position="68"/>
    </location>
</feature>
<dbReference type="GO" id="GO:0005840">
    <property type="term" value="C:ribosome"/>
    <property type="evidence" value="ECO:0007669"/>
    <property type="project" value="InterPro"/>
</dbReference>
<dbReference type="Pfam" id="PF12781">
    <property type="entry name" value="AAA_9"/>
    <property type="match status" value="1"/>
</dbReference>
<protein>
    <submittedName>
        <fullName evidence="4">Dynein heavy chain 6, axonemal</fullName>
    </submittedName>
</protein>
<dbReference type="Gene3D" id="3.40.50.300">
    <property type="entry name" value="P-loop containing nucleotide triphosphate hydrolases"/>
    <property type="match status" value="1"/>
</dbReference>
<dbReference type="GO" id="GO:0051959">
    <property type="term" value="F:dynein light intermediate chain binding"/>
    <property type="evidence" value="ECO:0007669"/>
    <property type="project" value="InterPro"/>
</dbReference>
<feature type="transmembrane region" description="Helical" evidence="1">
    <location>
        <begin position="36"/>
        <end position="55"/>
    </location>
</feature>
<name>A0A4Z2FR86_9TELE</name>
<keyword evidence="1" id="KW-0812">Transmembrane</keyword>
<dbReference type="AlphaFoldDB" id="A0A4Z2FR86"/>
<keyword evidence="1" id="KW-1133">Transmembrane helix</keyword>
<accession>A0A4Z2FR86</accession>
<dbReference type="EMBL" id="SRLO01001005">
    <property type="protein sequence ID" value="TNN42892.1"/>
    <property type="molecule type" value="Genomic_DNA"/>
</dbReference>
<dbReference type="InterPro" id="IPR020592">
    <property type="entry name" value="Ribosomal_bS16_CS"/>
</dbReference>
<organism evidence="4 5">
    <name type="scientific">Liparis tanakae</name>
    <name type="common">Tanaka's snailfish</name>
    <dbReference type="NCBI Taxonomy" id="230148"/>
    <lineage>
        <taxon>Eukaryota</taxon>
        <taxon>Metazoa</taxon>
        <taxon>Chordata</taxon>
        <taxon>Craniata</taxon>
        <taxon>Vertebrata</taxon>
        <taxon>Euteleostomi</taxon>
        <taxon>Actinopterygii</taxon>
        <taxon>Neopterygii</taxon>
        <taxon>Teleostei</taxon>
        <taxon>Neoteleostei</taxon>
        <taxon>Acanthomorphata</taxon>
        <taxon>Eupercaria</taxon>
        <taxon>Perciformes</taxon>
        <taxon>Cottioidei</taxon>
        <taxon>Cottales</taxon>
        <taxon>Liparidae</taxon>
        <taxon>Liparis</taxon>
    </lineage>
</organism>
<evidence type="ECO:0000313" key="4">
    <source>
        <dbReference type="EMBL" id="TNN42892.1"/>
    </source>
</evidence>
<dbReference type="InterPro" id="IPR026983">
    <property type="entry name" value="DHC"/>
</dbReference>
<dbReference type="Pfam" id="PF12777">
    <property type="entry name" value="MT"/>
    <property type="match status" value="1"/>
</dbReference>
<dbReference type="GO" id="GO:0045505">
    <property type="term" value="F:dynein intermediate chain binding"/>
    <property type="evidence" value="ECO:0007669"/>
    <property type="project" value="InterPro"/>
</dbReference>
<reference evidence="4 5" key="1">
    <citation type="submission" date="2019-03" db="EMBL/GenBank/DDBJ databases">
        <title>First draft genome of Liparis tanakae, snailfish: a comprehensive survey of snailfish specific genes.</title>
        <authorList>
            <person name="Kim W."/>
            <person name="Song I."/>
            <person name="Jeong J.-H."/>
            <person name="Kim D."/>
            <person name="Kim S."/>
            <person name="Ryu S."/>
            <person name="Song J.Y."/>
            <person name="Lee S.K."/>
        </authorList>
    </citation>
    <scope>NUCLEOTIDE SEQUENCE [LARGE SCALE GENOMIC DNA]</scope>
    <source>
        <tissue evidence="4">Muscle</tissue>
    </source>
</reference>
<dbReference type="PANTHER" id="PTHR22878:SF68">
    <property type="entry name" value="DYNEIN HEAVY CHAIN 6, AXONEMAL-LIKE"/>
    <property type="match status" value="1"/>
</dbReference>
<dbReference type="GO" id="GO:0007018">
    <property type="term" value="P:microtubule-based movement"/>
    <property type="evidence" value="ECO:0007669"/>
    <property type="project" value="InterPro"/>
</dbReference>
<dbReference type="GO" id="GO:0003735">
    <property type="term" value="F:structural constituent of ribosome"/>
    <property type="evidence" value="ECO:0007669"/>
    <property type="project" value="InterPro"/>
</dbReference>
<evidence type="ECO:0000259" key="2">
    <source>
        <dbReference type="Pfam" id="PF12777"/>
    </source>
</evidence>
<gene>
    <name evidence="4" type="primary">DNAH6_0</name>
    <name evidence="4" type="ORF">EYF80_046929</name>
</gene>
<keyword evidence="5" id="KW-1185">Reference proteome</keyword>
<evidence type="ECO:0000313" key="5">
    <source>
        <dbReference type="Proteomes" id="UP000314294"/>
    </source>
</evidence>
<keyword evidence="1" id="KW-0472">Membrane</keyword>
<dbReference type="OrthoDB" id="8901938at2759"/>